<proteinExistence type="predicted"/>
<feature type="chain" id="PRO_5009098886" evidence="2">
    <location>
        <begin position="20"/>
        <end position="362"/>
    </location>
</feature>
<reference evidence="3 4" key="1">
    <citation type="submission" date="2016-08" db="EMBL/GenBank/DDBJ databases">
        <authorList>
            <person name="Seilhamer J.J."/>
        </authorList>
    </citation>
    <scope>NUCLEOTIDE SEQUENCE [LARGE SCALE GENOMIC DNA]</scope>
    <source>
        <strain evidence="3 4">DX4</strain>
    </source>
</reference>
<keyword evidence="1" id="KW-0802">TPR repeat</keyword>
<evidence type="ECO:0000313" key="3">
    <source>
        <dbReference type="EMBL" id="AOM79912.1"/>
    </source>
</evidence>
<dbReference type="AlphaFoldDB" id="A0A1D7QML4"/>
<dbReference type="InterPro" id="IPR019734">
    <property type="entry name" value="TPR_rpt"/>
</dbReference>
<gene>
    <name evidence="3" type="ORF">BFS30_23765</name>
</gene>
<dbReference type="KEGG" id="psty:BFS30_23765"/>
<evidence type="ECO:0000256" key="2">
    <source>
        <dbReference type="SAM" id="SignalP"/>
    </source>
</evidence>
<dbReference type="Pfam" id="PF14559">
    <property type="entry name" value="TPR_19"/>
    <property type="match status" value="1"/>
</dbReference>
<evidence type="ECO:0000256" key="1">
    <source>
        <dbReference type="PROSITE-ProRule" id="PRU00339"/>
    </source>
</evidence>
<organism evidence="3 4">
    <name type="scientific">Pedobacter steynii</name>
    <dbReference type="NCBI Taxonomy" id="430522"/>
    <lineage>
        <taxon>Bacteria</taxon>
        <taxon>Pseudomonadati</taxon>
        <taxon>Bacteroidota</taxon>
        <taxon>Sphingobacteriia</taxon>
        <taxon>Sphingobacteriales</taxon>
        <taxon>Sphingobacteriaceae</taxon>
        <taxon>Pedobacter</taxon>
    </lineage>
</organism>
<keyword evidence="2" id="KW-0732">Signal</keyword>
<dbReference type="OrthoDB" id="739506at2"/>
<accession>A0A1D7QML4</accession>
<dbReference type="PROSITE" id="PS50005">
    <property type="entry name" value="TPR"/>
    <property type="match status" value="1"/>
</dbReference>
<dbReference type="Gene3D" id="1.25.40.10">
    <property type="entry name" value="Tetratricopeptide repeat domain"/>
    <property type="match status" value="1"/>
</dbReference>
<feature type="repeat" description="TPR" evidence="1">
    <location>
        <begin position="162"/>
        <end position="195"/>
    </location>
</feature>
<feature type="signal peptide" evidence="2">
    <location>
        <begin position="1"/>
        <end position="19"/>
    </location>
</feature>
<protein>
    <submittedName>
        <fullName evidence="3">Uncharacterized protein</fullName>
    </submittedName>
</protein>
<dbReference type="RefSeq" id="WP_069381574.1">
    <property type="nucleotide sequence ID" value="NZ_CP017141.1"/>
</dbReference>
<dbReference type="SUPFAM" id="SSF48452">
    <property type="entry name" value="TPR-like"/>
    <property type="match status" value="1"/>
</dbReference>
<dbReference type="Proteomes" id="UP000094313">
    <property type="component" value="Chromosome"/>
</dbReference>
<dbReference type="SMART" id="SM00028">
    <property type="entry name" value="TPR"/>
    <property type="match status" value="4"/>
</dbReference>
<keyword evidence="4" id="KW-1185">Reference proteome</keyword>
<name>A0A1D7QML4_9SPHI</name>
<evidence type="ECO:0000313" key="4">
    <source>
        <dbReference type="Proteomes" id="UP000094313"/>
    </source>
</evidence>
<dbReference type="InterPro" id="IPR011990">
    <property type="entry name" value="TPR-like_helical_dom_sf"/>
</dbReference>
<sequence>MKKVLFSILFVGVATYANAQKSEVNDAKKAWALLAIAKTETLADNLKTLNEGLAHTDKAIAHEKSKGMPEAWSYRALFASRIALVDSVDVNNAKANQKIAEEAIAQAKVVDTKGEEKDNIQQAEVNVSNALRNRAIYAFNKKDFASALDAFNEITAKNPQDTSMYVNAGVTAKELQNYPEVVKNFKKAIELGYKDSKVLYSEIVNVTFDKMKDSVAGLAVLKEAGSKFPDDSYFIGMETDLYIKKGDIAKSQEMLNKLIAKDPKNAIYQYLMGDTYYKQALAIQTQRNALDAKKTKEFNALGAKMTGLIDQSIPFYKAALDLDPKNENALENLKIIYLFKDDKVNYEATKKKLDELKAAAKP</sequence>
<dbReference type="EMBL" id="CP017141">
    <property type="protein sequence ID" value="AOM79912.1"/>
    <property type="molecule type" value="Genomic_DNA"/>
</dbReference>